<name>A0ABS4J5Z4_9BACL</name>
<proteinExistence type="predicted"/>
<evidence type="ECO:0000313" key="2">
    <source>
        <dbReference type="Proteomes" id="UP001519287"/>
    </source>
</evidence>
<comment type="caution">
    <text evidence="1">The sequence shown here is derived from an EMBL/GenBank/DDBJ whole genome shotgun (WGS) entry which is preliminary data.</text>
</comment>
<evidence type="ECO:0000313" key="1">
    <source>
        <dbReference type="EMBL" id="MBP1995243.1"/>
    </source>
</evidence>
<reference evidence="1 2" key="1">
    <citation type="submission" date="2021-03" db="EMBL/GenBank/DDBJ databases">
        <title>Genomic Encyclopedia of Type Strains, Phase IV (KMG-IV): sequencing the most valuable type-strain genomes for metagenomic binning, comparative biology and taxonomic classification.</title>
        <authorList>
            <person name="Goeker M."/>
        </authorList>
    </citation>
    <scope>NUCLEOTIDE SEQUENCE [LARGE SCALE GENOMIC DNA]</scope>
    <source>
        <strain evidence="1 2">DSM 26048</strain>
    </source>
</reference>
<accession>A0ABS4J5Z4</accession>
<dbReference type="EMBL" id="JAGGLB010000032">
    <property type="protein sequence ID" value="MBP1995243.1"/>
    <property type="molecule type" value="Genomic_DNA"/>
</dbReference>
<sequence length="258" mass="28642">MNEHDGLYWRLSSDSISDVFGFIVTNAPTSVSLPQTVGQRMNTTERKLAQASVTLPAGISGIATYTNHLVDRKVTFKLQSFFKAPFRYFKVFGSEMVHGQASSRVVEPVEMIRLTDMTRTYIKTIKERISPKAAKALLVEPQNSSGAKVAITSEKEAAAYLRSLVNGTLINMQTPTGKNRTIDALDANGVAHIAFYTFTENQLRTVQLPKDIELLKQGTQLKGVVWHFFKKNASGIQGPSEKLRKELEDQGIVVVIHN</sequence>
<keyword evidence="2" id="KW-1185">Reference proteome</keyword>
<organism evidence="1 2">
    <name type="scientific">Paenibacillus eucommiae</name>
    <dbReference type="NCBI Taxonomy" id="1355755"/>
    <lineage>
        <taxon>Bacteria</taxon>
        <taxon>Bacillati</taxon>
        <taxon>Bacillota</taxon>
        <taxon>Bacilli</taxon>
        <taxon>Bacillales</taxon>
        <taxon>Paenibacillaceae</taxon>
        <taxon>Paenibacillus</taxon>
    </lineage>
</organism>
<protein>
    <submittedName>
        <fullName evidence="1">Uncharacterized protein</fullName>
    </submittedName>
</protein>
<dbReference type="RefSeq" id="WP_245376044.1">
    <property type="nucleotide sequence ID" value="NZ_JAGGLB010000032.1"/>
</dbReference>
<dbReference type="Proteomes" id="UP001519287">
    <property type="component" value="Unassembled WGS sequence"/>
</dbReference>
<gene>
    <name evidence="1" type="ORF">J2Z66_006885</name>
</gene>